<keyword evidence="2" id="KW-0813">Transport</keyword>
<dbReference type="Gene3D" id="3.10.105.10">
    <property type="entry name" value="Dipeptide-binding Protein, Domain 3"/>
    <property type="match status" value="1"/>
</dbReference>
<feature type="domain" description="Solute-binding protein family 5" evidence="5">
    <location>
        <begin position="81"/>
        <end position="456"/>
    </location>
</feature>
<dbReference type="InterPro" id="IPR030678">
    <property type="entry name" value="Peptide/Ni-bd"/>
</dbReference>
<accession>A0A246JML8</accession>
<dbReference type="GO" id="GO:0015833">
    <property type="term" value="P:peptide transport"/>
    <property type="evidence" value="ECO:0007669"/>
    <property type="project" value="TreeGrafter"/>
</dbReference>
<dbReference type="PANTHER" id="PTHR30290">
    <property type="entry name" value="PERIPLASMIC BINDING COMPONENT OF ABC TRANSPORTER"/>
    <property type="match status" value="1"/>
</dbReference>
<dbReference type="Gene3D" id="3.40.190.10">
    <property type="entry name" value="Periplasmic binding protein-like II"/>
    <property type="match status" value="1"/>
</dbReference>
<sequence length="542" mass="60158">MPSPSLSARSHRRAGAAAPALVATLCAALALSAGVQAQTLRWSTQGDMQTADPHAQNEIITNAMNGQVYERLVSRDRNLALVPGLATEWTQVKPTLWRFKLRQGVKFQDGTPFTADDVVFSVNRAKDPNSQISVYAEAVGTPRKIDDHTVEFQLAKVNPIFLQHIDLLFIMSRKWSEAHNVAKPQNFKDKQETYAATHSNGTGPYAMVSREPGIKTTFKRNPAWWGKFEGNVQEAVYTPIGNDATRLAALVSGEIDFVQDPAPRDIPRLKQTPGVKVQEGPENRIVFIGMDQARDKLLYGKVPGDRNPFKDLRVRQALYQAVDIETLRAKLMNGLSLPTGGLTPSPLGAFGDPQLETRLPFDLAAARKLMADAGYANGFEVTLDCTNNRYINDERICLALASMWAQIKVKVNVNAQPRVLMFPKLEKLDTSLYLYGWGGSITDAETALTPLMRNRGDKSVGQYNFGNWKDDQFDQLAAASSEEADPARRQALIKSALQAFRAQVHLIPLHRQMIPWATRANVTVAHRPDNWFELKWASVAAK</sequence>
<organism evidence="6 7">
    <name type="scientific">Roseateles aquatilis</name>
    <dbReference type="NCBI Taxonomy" id="431061"/>
    <lineage>
        <taxon>Bacteria</taxon>
        <taxon>Pseudomonadati</taxon>
        <taxon>Pseudomonadota</taxon>
        <taxon>Betaproteobacteria</taxon>
        <taxon>Burkholderiales</taxon>
        <taxon>Sphaerotilaceae</taxon>
        <taxon>Roseateles</taxon>
    </lineage>
</organism>
<dbReference type="PANTHER" id="PTHR30290:SF9">
    <property type="entry name" value="OLIGOPEPTIDE-BINDING PROTEIN APPA"/>
    <property type="match status" value="1"/>
</dbReference>
<dbReference type="SUPFAM" id="SSF53850">
    <property type="entry name" value="Periplasmic binding protein-like II"/>
    <property type="match status" value="1"/>
</dbReference>
<dbReference type="GO" id="GO:0030288">
    <property type="term" value="C:outer membrane-bounded periplasmic space"/>
    <property type="evidence" value="ECO:0007669"/>
    <property type="project" value="UniProtKB-ARBA"/>
</dbReference>
<keyword evidence="7" id="KW-1185">Reference proteome</keyword>
<evidence type="ECO:0000256" key="3">
    <source>
        <dbReference type="ARBA" id="ARBA00022729"/>
    </source>
</evidence>
<proteinExistence type="inferred from homology"/>
<evidence type="ECO:0000256" key="1">
    <source>
        <dbReference type="ARBA" id="ARBA00005695"/>
    </source>
</evidence>
<dbReference type="InterPro" id="IPR000914">
    <property type="entry name" value="SBP_5_dom"/>
</dbReference>
<comment type="caution">
    <text evidence="6">The sequence shown here is derived from an EMBL/GenBank/DDBJ whole genome shotgun (WGS) entry which is preliminary data.</text>
</comment>
<evidence type="ECO:0000256" key="2">
    <source>
        <dbReference type="ARBA" id="ARBA00022448"/>
    </source>
</evidence>
<dbReference type="RefSeq" id="WP_088383234.1">
    <property type="nucleotide sequence ID" value="NZ_NIOF01000001.1"/>
</dbReference>
<feature type="chain" id="PRO_5012512618" evidence="4">
    <location>
        <begin position="38"/>
        <end position="542"/>
    </location>
</feature>
<comment type="similarity">
    <text evidence="1">Belongs to the bacterial solute-binding protein 5 family.</text>
</comment>
<dbReference type="GO" id="GO:1904680">
    <property type="term" value="F:peptide transmembrane transporter activity"/>
    <property type="evidence" value="ECO:0007669"/>
    <property type="project" value="TreeGrafter"/>
</dbReference>
<dbReference type="Pfam" id="PF00496">
    <property type="entry name" value="SBP_bac_5"/>
    <property type="match status" value="1"/>
</dbReference>
<feature type="signal peptide" evidence="4">
    <location>
        <begin position="1"/>
        <end position="37"/>
    </location>
</feature>
<dbReference type="PIRSF" id="PIRSF002741">
    <property type="entry name" value="MppA"/>
    <property type="match status" value="1"/>
</dbReference>
<dbReference type="AlphaFoldDB" id="A0A246JML8"/>
<evidence type="ECO:0000313" key="6">
    <source>
        <dbReference type="EMBL" id="OWQ93876.1"/>
    </source>
</evidence>
<evidence type="ECO:0000259" key="5">
    <source>
        <dbReference type="Pfam" id="PF00496"/>
    </source>
</evidence>
<reference evidence="6 7" key="1">
    <citation type="journal article" date="2008" name="Int. J. Syst. Evol. Microbiol.">
        <title>Description of Roseateles aquatilis sp. nov. and Roseateles terrae sp. nov., in the class Betaproteobacteria, and emended description of the genus Roseateles.</title>
        <authorList>
            <person name="Gomila M."/>
            <person name="Bowien B."/>
            <person name="Falsen E."/>
            <person name="Moore E.R."/>
            <person name="Lalucat J."/>
        </authorList>
    </citation>
    <scope>NUCLEOTIDE SEQUENCE [LARGE SCALE GENOMIC DNA]</scope>
    <source>
        <strain evidence="6 7">CCUG 48205</strain>
    </source>
</reference>
<evidence type="ECO:0000256" key="4">
    <source>
        <dbReference type="SAM" id="SignalP"/>
    </source>
</evidence>
<name>A0A246JML8_9BURK</name>
<dbReference type="OrthoDB" id="9801799at2"/>
<dbReference type="EMBL" id="NIOF01000001">
    <property type="protein sequence ID" value="OWQ93876.1"/>
    <property type="molecule type" value="Genomic_DNA"/>
</dbReference>
<gene>
    <name evidence="6" type="ORF">CDN99_00085</name>
</gene>
<dbReference type="Proteomes" id="UP000197468">
    <property type="component" value="Unassembled WGS sequence"/>
</dbReference>
<protein>
    <submittedName>
        <fullName evidence="6">ABC transporter substrate-binding protein</fullName>
    </submittedName>
</protein>
<dbReference type="InterPro" id="IPR039424">
    <property type="entry name" value="SBP_5"/>
</dbReference>
<dbReference type="GO" id="GO:0043190">
    <property type="term" value="C:ATP-binding cassette (ABC) transporter complex"/>
    <property type="evidence" value="ECO:0007669"/>
    <property type="project" value="InterPro"/>
</dbReference>
<evidence type="ECO:0000313" key="7">
    <source>
        <dbReference type="Proteomes" id="UP000197468"/>
    </source>
</evidence>
<dbReference type="CDD" id="cd08498">
    <property type="entry name" value="PBP2_NikA_DppA_OppA_like_2"/>
    <property type="match status" value="1"/>
</dbReference>
<keyword evidence="3 4" id="KW-0732">Signal</keyword>